<dbReference type="GO" id="GO:0005829">
    <property type="term" value="C:cytosol"/>
    <property type="evidence" value="ECO:0007669"/>
    <property type="project" value="TreeGrafter"/>
</dbReference>
<evidence type="ECO:0000313" key="5">
    <source>
        <dbReference type="EMBL" id="SEW14233.1"/>
    </source>
</evidence>
<dbReference type="InterPro" id="IPR019887">
    <property type="entry name" value="Tscrpt_reg_AsnC/Lrp_C"/>
</dbReference>
<protein>
    <submittedName>
        <fullName evidence="5">DNA-binding transcriptional regulator, Lrp family</fullName>
    </submittedName>
</protein>
<sequence>MDETDRKLLKALQQDAQMTAQDLGDYLNLSPSQAGRRRARLEEQGYIRAYAARLDPTRLGLQVQAFVQVQMESQSPESARAFLRLVNFRSEVTSVWTLTGNSDYLMRVYCSDLSALNVLIHEVLLPHPSVARVQSQIVLDHVKQDAPLPTDHG</sequence>
<dbReference type="EMBL" id="FOJB01000001">
    <property type="protein sequence ID" value="SEW14233.1"/>
    <property type="molecule type" value="Genomic_DNA"/>
</dbReference>
<dbReference type="SUPFAM" id="SSF54909">
    <property type="entry name" value="Dimeric alpha+beta barrel"/>
    <property type="match status" value="1"/>
</dbReference>
<dbReference type="STRING" id="1173584.SAMN05444851_1668"/>
<dbReference type="SUPFAM" id="SSF46785">
    <property type="entry name" value="Winged helix' DNA-binding domain"/>
    <property type="match status" value="1"/>
</dbReference>
<dbReference type="InterPro" id="IPR019888">
    <property type="entry name" value="Tscrpt_reg_AsnC-like"/>
</dbReference>
<name>A0A1I0PJ04_9RHOB</name>
<dbReference type="InterPro" id="IPR011991">
    <property type="entry name" value="ArsR-like_HTH"/>
</dbReference>
<dbReference type="PANTHER" id="PTHR30154:SF46">
    <property type="entry name" value="TRANSCRIPTIONAL REGULATORY PROTEIN"/>
    <property type="match status" value="1"/>
</dbReference>
<dbReference type="Gene3D" id="3.30.70.920">
    <property type="match status" value="1"/>
</dbReference>
<dbReference type="RefSeq" id="WP_091429815.1">
    <property type="nucleotide sequence ID" value="NZ_FOJB01000001.1"/>
</dbReference>
<dbReference type="InterPro" id="IPR036388">
    <property type="entry name" value="WH-like_DNA-bd_sf"/>
</dbReference>
<accession>A0A1I0PJ04</accession>
<keyword evidence="6" id="KW-1185">Reference proteome</keyword>
<dbReference type="InterPro" id="IPR000485">
    <property type="entry name" value="AsnC-type_HTH_dom"/>
</dbReference>
<dbReference type="PROSITE" id="PS50956">
    <property type="entry name" value="HTH_ASNC_2"/>
    <property type="match status" value="1"/>
</dbReference>
<dbReference type="GO" id="GO:0043200">
    <property type="term" value="P:response to amino acid"/>
    <property type="evidence" value="ECO:0007669"/>
    <property type="project" value="TreeGrafter"/>
</dbReference>
<dbReference type="Proteomes" id="UP000199650">
    <property type="component" value="Unassembled WGS sequence"/>
</dbReference>
<dbReference type="SMART" id="SM00344">
    <property type="entry name" value="HTH_ASNC"/>
    <property type="match status" value="1"/>
</dbReference>
<proteinExistence type="predicted"/>
<evidence type="ECO:0000259" key="4">
    <source>
        <dbReference type="PROSITE" id="PS50956"/>
    </source>
</evidence>
<dbReference type="PANTHER" id="PTHR30154">
    <property type="entry name" value="LEUCINE-RESPONSIVE REGULATORY PROTEIN"/>
    <property type="match status" value="1"/>
</dbReference>
<dbReference type="AlphaFoldDB" id="A0A1I0PJ04"/>
<dbReference type="InterPro" id="IPR036390">
    <property type="entry name" value="WH_DNA-bd_sf"/>
</dbReference>
<evidence type="ECO:0000256" key="2">
    <source>
        <dbReference type="ARBA" id="ARBA00023125"/>
    </source>
</evidence>
<dbReference type="GO" id="GO:0006355">
    <property type="term" value="P:regulation of DNA-templated transcription"/>
    <property type="evidence" value="ECO:0007669"/>
    <property type="project" value="UniProtKB-ARBA"/>
</dbReference>
<dbReference type="PRINTS" id="PR00033">
    <property type="entry name" value="HTHASNC"/>
</dbReference>
<dbReference type="GO" id="GO:0043565">
    <property type="term" value="F:sequence-specific DNA binding"/>
    <property type="evidence" value="ECO:0007669"/>
    <property type="project" value="InterPro"/>
</dbReference>
<gene>
    <name evidence="5" type="ORF">SAMN05444851_1668</name>
</gene>
<dbReference type="OrthoDB" id="9803143at2"/>
<organism evidence="5 6">
    <name type="scientific">Aliiroseovarius sediminilitoris</name>
    <dbReference type="NCBI Taxonomy" id="1173584"/>
    <lineage>
        <taxon>Bacteria</taxon>
        <taxon>Pseudomonadati</taxon>
        <taxon>Pseudomonadota</taxon>
        <taxon>Alphaproteobacteria</taxon>
        <taxon>Rhodobacterales</taxon>
        <taxon>Paracoccaceae</taxon>
        <taxon>Aliiroseovarius</taxon>
    </lineage>
</organism>
<dbReference type="Pfam" id="PF13404">
    <property type="entry name" value="HTH_AsnC-type"/>
    <property type="match status" value="1"/>
</dbReference>
<evidence type="ECO:0000256" key="1">
    <source>
        <dbReference type="ARBA" id="ARBA00023015"/>
    </source>
</evidence>
<evidence type="ECO:0000256" key="3">
    <source>
        <dbReference type="ARBA" id="ARBA00023163"/>
    </source>
</evidence>
<dbReference type="InterPro" id="IPR011008">
    <property type="entry name" value="Dimeric_a/b-barrel"/>
</dbReference>
<evidence type="ECO:0000313" key="6">
    <source>
        <dbReference type="Proteomes" id="UP000199650"/>
    </source>
</evidence>
<dbReference type="CDD" id="cd00090">
    <property type="entry name" value="HTH_ARSR"/>
    <property type="match status" value="1"/>
</dbReference>
<dbReference type="Pfam" id="PF01037">
    <property type="entry name" value="AsnC_trans_reg"/>
    <property type="match status" value="1"/>
</dbReference>
<feature type="domain" description="HTH asnC-type" evidence="4">
    <location>
        <begin position="1"/>
        <end position="62"/>
    </location>
</feature>
<reference evidence="5 6" key="1">
    <citation type="submission" date="2016-10" db="EMBL/GenBank/DDBJ databases">
        <authorList>
            <person name="de Groot N.N."/>
        </authorList>
    </citation>
    <scope>NUCLEOTIDE SEQUENCE [LARGE SCALE GENOMIC DNA]</scope>
    <source>
        <strain evidence="5 6">DSM 29439</strain>
    </source>
</reference>
<dbReference type="Gene3D" id="1.10.10.10">
    <property type="entry name" value="Winged helix-like DNA-binding domain superfamily/Winged helix DNA-binding domain"/>
    <property type="match status" value="1"/>
</dbReference>
<keyword evidence="1" id="KW-0805">Transcription regulation</keyword>
<keyword evidence="2 5" id="KW-0238">DNA-binding</keyword>
<keyword evidence="3" id="KW-0804">Transcription</keyword>